<sequence length="115" mass="12824">MTVLTLQLSNGSLSLPLNLAAGLELKSVLQQLLQQLRQAATPLSPGQRPTPQPSTDHRLEVGEIHLEVFCNPNLWPSPFAAKVLLSLRQGELRLSLETELSRLMEDLDQYLESIR</sequence>
<evidence type="ECO:0000313" key="2">
    <source>
        <dbReference type="Proteomes" id="UP000001175"/>
    </source>
</evidence>
<protein>
    <submittedName>
        <fullName evidence="1">Uncharacterized protein</fullName>
    </submittedName>
</protein>
<proteinExistence type="predicted"/>
<dbReference type="RefSeq" id="WP_011243254.1">
    <property type="nucleotide sequence ID" value="NC_006576.1"/>
</dbReference>
<name>A0A0H3K1N2_SYNP6</name>
<evidence type="ECO:0000313" key="1">
    <source>
        <dbReference type="EMBL" id="BAD79132.1"/>
    </source>
</evidence>
<dbReference type="eggNOG" id="ENOG50314NH">
    <property type="taxonomic scope" value="Bacteria"/>
</dbReference>
<reference evidence="1 2" key="1">
    <citation type="journal article" date="2007" name="Photosyn. Res.">
        <title>Complete nucleotide sequence of the freshwater unicellular cyanobacterium Synechococcus elongatus PCC 6301 chromosome: gene content and organization.</title>
        <authorList>
            <person name="Sugita C."/>
            <person name="Ogata K."/>
            <person name="Shikata M."/>
            <person name="Jikuya H."/>
            <person name="Takano J."/>
            <person name="Furumichi M."/>
            <person name="Kanehisa M."/>
            <person name="Omata T."/>
            <person name="Sugiura M."/>
            <person name="Sugita M."/>
        </authorList>
    </citation>
    <scope>NUCLEOTIDE SEQUENCE [LARGE SCALE GENOMIC DNA]</scope>
    <source>
        <strain evidence="2">ATCC 27144 / PCC 6301 / SAUG 1402/1</strain>
    </source>
</reference>
<dbReference type="Proteomes" id="UP000001175">
    <property type="component" value="Chromosome"/>
</dbReference>
<dbReference type="AlphaFoldDB" id="A0A0H3K1N2"/>
<dbReference type="KEGG" id="syc:syc0942_d"/>
<gene>
    <name evidence="1" type="ordered locus">syc0942_d</name>
</gene>
<dbReference type="GeneID" id="72429407"/>
<organism evidence="1 2">
    <name type="scientific">Synechococcus sp. (strain ATCC 27144 / PCC 6301 / SAUG 1402/1)</name>
    <name type="common">Anacystis nidulans</name>
    <dbReference type="NCBI Taxonomy" id="269084"/>
    <lineage>
        <taxon>Bacteria</taxon>
        <taxon>Bacillati</taxon>
        <taxon>Cyanobacteriota</taxon>
        <taxon>Cyanophyceae</taxon>
        <taxon>Synechococcales</taxon>
        <taxon>Synechococcaceae</taxon>
        <taxon>Synechococcus</taxon>
    </lineage>
</organism>
<dbReference type="EMBL" id="AP008231">
    <property type="protein sequence ID" value="BAD79132.1"/>
    <property type="molecule type" value="Genomic_DNA"/>
</dbReference>
<accession>A0A0H3K1N2</accession>